<name>A0A0B0PIM7_GOSAR</name>
<dbReference type="EMBL" id="KN435920">
    <property type="protein sequence ID" value="KHG26293.1"/>
    <property type="molecule type" value="Genomic_DNA"/>
</dbReference>
<reference evidence="2" key="1">
    <citation type="submission" date="2014-09" db="EMBL/GenBank/DDBJ databases">
        <authorList>
            <person name="Mudge J."/>
            <person name="Ramaraj T."/>
            <person name="Lindquist I.E."/>
            <person name="Bharti A.K."/>
            <person name="Sundararajan A."/>
            <person name="Cameron C.T."/>
            <person name="Woodward J.E."/>
            <person name="May G.D."/>
            <person name="Brubaker C."/>
            <person name="Broadhvest J."/>
            <person name="Wilkins T.A."/>
        </authorList>
    </citation>
    <scope>NUCLEOTIDE SEQUENCE</scope>
    <source>
        <strain evidence="2">cv. AKA8401</strain>
    </source>
</reference>
<keyword evidence="2" id="KW-1185">Reference proteome</keyword>
<evidence type="ECO:0000313" key="1">
    <source>
        <dbReference type="EMBL" id="KHG26293.1"/>
    </source>
</evidence>
<sequence length="33" mass="4061">MNLPRYNMMIIEPIHRKLYSSLDQVPYHIFLNL</sequence>
<organism evidence="1 2">
    <name type="scientific">Gossypium arboreum</name>
    <name type="common">Tree cotton</name>
    <name type="synonym">Gossypium nanking</name>
    <dbReference type="NCBI Taxonomy" id="29729"/>
    <lineage>
        <taxon>Eukaryota</taxon>
        <taxon>Viridiplantae</taxon>
        <taxon>Streptophyta</taxon>
        <taxon>Embryophyta</taxon>
        <taxon>Tracheophyta</taxon>
        <taxon>Spermatophyta</taxon>
        <taxon>Magnoliopsida</taxon>
        <taxon>eudicotyledons</taxon>
        <taxon>Gunneridae</taxon>
        <taxon>Pentapetalae</taxon>
        <taxon>rosids</taxon>
        <taxon>malvids</taxon>
        <taxon>Malvales</taxon>
        <taxon>Malvaceae</taxon>
        <taxon>Malvoideae</taxon>
        <taxon>Gossypium</taxon>
    </lineage>
</organism>
<dbReference type="Proteomes" id="UP000032142">
    <property type="component" value="Unassembled WGS sequence"/>
</dbReference>
<proteinExistence type="predicted"/>
<dbReference type="AlphaFoldDB" id="A0A0B0PIM7"/>
<protein>
    <submittedName>
        <fullName evidence="1">Uncharacterized protein</fullName>
    </submittedName>
</protein>
<accession>A0A0B0PIM7</accession>
<gene>
    <name evidence="1" type="ORF">F383_32651</name>
</gene>
<evidence type="ECO:0000313" key="2">
    <source>
        <dbReference type="Proteomes" id="UP000032142"/>
    </source>
</evidence>